<dbReference type="Proteomes" id="UP000297245">
    <property type="component" value="Unassembled WGS sequence"/>
</dbReference>
<evidence type="ECO:0000313" key="2">
    <source>
        <dbReference type="Proteomes" id="UP000297245"/>
    </source>
</evidence>
<evidence type="ECO:0000313" key="1">
    <source>
        <dbReference type="EMBL" id="THU89118.1"/>
    </source>
</evidence>
<proteinExistence type="predicted"/>
<dbReference type="EMBL" id="ML179381">
    <property type="protein sequence ID" value="THU89118.1"/>
    <property type="molecule type" value="Genomic_DNA"/>
</dbReference>
<accession>A0A4S8LKE6</accession>
<dbReference type="AlphaFoldDB" id="A0A4S8LKE6"/>
<name>A0A4S8LKE6_DENBC</name>
<protein>
    <submittedName>
        <fullName evidence="1">Uncharacterized protein</fullName>
    </submittedName>
</protein>
<sequence>MAVTLKWALEKSVVNITVISGNSKNPAGATAVGAPPGMSGLAGSVDGSLVGATALADPPHGVPFVLLLVIAVVVVEHGESVGMDLVEPNRGFGVLLWQVGEGSLVMLLLRLLSIYPETLDSDEAVAGCASADFEGIEEDR</sequence>
<reference evidence="1 2" key="1">
    <citation type="journal article" date="2019" name="Nat. Ecol. Evol.">
        <title>Megaphylogeny resolves global patterns of mushroom evolution.</title>
        <authorList>
            <person name="Varga T."/>
            <person name="Krizsan K."/>
            <person name="Foldi C."/>
            <person name="Dima B."/>
            <person name="Sanchez-Garcia M."/>
            <person name="Sanchez-Ramirez S."/>
            <person name="Szollosi G.J."/>
            <person name="Szarkandi J.G."/>
            <person name="Papp V."/>
            <person name="Albert L."/>
            <person name="Andreopoulos W."/>
            <person name="Angelini C."/>
            <person name="Antonin V."/>
            <person name="Barry K.W."/>
            <person name="Bougher N.L."/>
            <person name="Buchanan P."/>
            <person name="Buyck B."/>
            <person name="Bense V."/>
            <person name="Catcheside P."/>
            <person name="Chovatia M."/>
            <person name="Cooper J."/>
            <person name="Damon W."/>
            <person name="Desjardin D."/>
            <person name="Finy P."/>
            <person name="Geml J."/>
            <person name="Haridas S."/>
            <person name="Hughes K."/>
            <person name="Justo A."/>
            <person name="Karasinski D."/>
            <person name="Kautmanova I."/>
            <person name="Kiss B."/>
            <person name="Kocsube S."/>
            <person name="Kotiranta H."/>
            <person name="LaButti K.M."/>
            <person name="Lechner B.E."/>
            <person name="Liimatainen K."/>
            <person name="Lipzen A."/>
            <person name="Lukacs Z."/>
            <person name="Mihaltcheva S."/>
            <person name="Morgado L.N."/>
            <person name="Niskanen T."/>
            <person name="Noordeloos M.E."/>
            <person name="Ohm R.A."/>
            <person name="Ortiz-Santana B."/>
            <person name="Ovrebo C."/>
            <person name="Racz N."/>
            <person name="Riley R."/>
            <person name="Savchenko A."/>
            <person name="Shiryaev A."/>
            <person name="Soop K."/>
            <person name="Spirin V."/>
            <person name="Szebenyi C."/>
            <person name="Tomsovsky M."/>
            <person name="Tulloss R.E."/>
            <person name="Uehling J."/>
            <person name="Grigoriev I.V."/>
            <person name="Vagvolgyi C."/>
            <person name="Papp T."/>
            <person name="Martin F.M."/>
            <person name="Miettinen O."/>
            <person name="Hibbett D.S."/>
            <person name="Nagy L.G."/>
        </authorList>
    </citation>
    <scope>NUCLEOTIDE SEQUENCE [LARGE SCALE GENOMIC DNA]</scope>
    <source>
        <strain evidence="1 2">CBS 962.96</strain>
    </source>
</reference>
<gene>
    <name evidence="1" type="ORF">K435DRAFT_865621</name>
</gene>
<keyword evidence="2" id="KW-1185">Reference proteome</keyword>
<organism evidence="1 2">
    <name type="scientific">Dendrothele bispora (strain CBS 962.96)</name>
    <dbReference type="NCBI Taxonomy" id="1314807"/>
    <lineage>
        <taxon>Eukaryota</taxon>
        <taxon>Fungi</taxon>
        <taxon>Dikarya</taxon>
        <taxon>Basidiomycota</taxon>
        <taxon>Agaricomycotina</taxon>
        <taxon>Agaricomycetes</taxon>
        <taxon>Agaricomycetidae</taxon>
        <taxon>Agaricales</taxon>
        <taxon>Agaricales incertae sedis</taxon>
        <taxon>Dendrothele</taxon>
    </lineage>
</organism>